<name>A0ACB9F3V9_CICIN</name>
<evidence type="ECO:0000313" key="1">
    <source>
        <dbReference type="EMBL" id="KAI3765636.1"/>
    </source>
</evidence>
<sequence length="157" mass="18075">MLSTKVVCLIESLAEYRDVKDMRCIIFVERVITARVLTSFFWELHPKLFNWKTKYIAGNHSAMQSQSRCLQNKIVDGFHKGMVNIIVATSTLEEGIDVQKCSLVIGFDLASTVCSYIQSRGRARMQDYDFLLPVKSGDEDTLHKVNKYLMSRKIMRD</sequence>
<proteinExistence type="predicted"/>
<reference evidence="2" key="1">
    <citation type="journal article" date="2022" name="Mol. Ecol. Resour.">
        <title>The genomes of chicory, endive, great burdock and yacon provide insights into Asteraceae palaeo-polyploidization history and plant inulin production.</title>
        <authorList>
            <person name="Fan W."/>
            <person name="Wang S."/>
            <person name="Wang H."/>
            <person name="Wang A."/>
            <person name="Jiang F."/>
            <person name="Liu H."/>
            <person name="Zhao H."/>
            <person name="Xu D."/>
            <person name="Zhang Y."/>
        </authorList>
    </citation>
    <scope>NUCLEOTIDE SEQUENCE [LARGE SCALE GENOMIC DNA]</scope>
    <source>
        <strain evidence="2">cv. Punajuju</strain>
    </source>
</reference>
<organism evidence="1 2">
    <name type="scientific">Cichorium intybus</name>
    <name type="common">Chicory</name>
    <dbReference type="NCBI Taxonomy" id="13427"/>
    <lineage>
        <taxon>Eukaryota</taxon>
        <taxon>Viridiplantae</taxon>
        <taxon>Streptophyta</taxon>
        <taxon>Embryophyta</taxon>
        <taxon>Tracheophyta</taxon>
        <taxon>Spermatophyta</taxon>
        <taxon>Magnoliopsida</taxon>
        <taxon>eudicotyledons</taxon>
        <taxon>Gunneridae</taxon>
        <taxon>Pentapetalae</taxon>
        <taxon>asterids</taxon>
        <taxon>campanulids</taxon>
        <taxon>Asterales</taxon>
        <taxon>Asteraceae</taxon>
        <taxon>Cichorioideae</taxon>
        <taxon>Cichorieae</taxon>
        <taxon>Cichoriinae</taxon>
        <taxon>Cichorium</taxon>
    </lineage>
</organism>
<dbReference type="EMBL" id="CM042011">
    <property type="protein sequence ID" value="KAI3765636.1"/>
    <property type="molecule type" value="Genomic_DNA"/>
</dbReference>
<accession>A0ACB9F3V9</accession>
<reference evidence="1 2" key="2">
    <citation type="journal article" date="2022" name="Mol. Ecol. Resour.">
        <title>The genomes of chicory, endive, great burdock and yacon provide insights into Asteraceae paleo-polyploidization history and plant inulin production.</title>
        <authorList>
            <person name="Fan W."/>
            <person name="Wang S."/>
            <person name="Wang H."/>
            <person name="Wang A."/>
            <person name="Jiang F."/>
            <person name="Liu H."/>
            <person name="Zhao H."/>
            <person name="Xu D."/>
            <person name="Zhang Y."/>
        </authorList>
    </citation>
    <scope>NUCLEOTIDE SEQUENCE [LARGE SCALE GENOMIC DNA]</scope>
    <source>
        <strain evidence="2">cv. Punajuju</strain>
        <tissue evidence="1">Leaves</tissue>
    </source>
</reference>
<gene>
    <name evidence="1" type="ORF">L2E82_15676</name>
</gene>
<dbReference type="Proteomes" id="UP001055811">
    <property type="component" value="Linkage Group LG03"/>
</dbReference>
<protein>
    <submittedName>
        <fullName evidence="1">Uncharacterized protein</fullName>
    </submittedName>
</protein>
<keyword evidence="2" id="KW-1185">Reference proteome</keyword>
<comment type="caution">
    <text evidence="1">The sequence shown here is derived from an EMBL/GenBank/DDBJ whole genome shotgun (WGS) entry which is preliminary data.</text>
</comment>
<evidence type="ECO:0000313" key="2">
    <source>
        <dbReference type="Proteomes" id="UP001055811"/>
    </source>
</evidence>